<dbReference type="PROSITE" id="PS00194">
    <property type="entry name" value="THIOREDOXIN_1"/>
    <property type="match status" value="1"/>
</dbReference>
<accession>A0A6C0BCI7</accession>
<feature type="compositionally biased region" description="Basic residues" evidence="1">
    <location>
        <begin position="187"/>
        <end position="208"/>
    </location>
</feature>
<feature type="region of interest" description="Disordered" evidence="1">
    <location>
        <begin position="185"/>
        <end position="208"/>
    </location>
</feature>
<dbReference type="CDD" id="cd02961">
    <property type="entry name" value="PDI_a_family"/>
    <property type="match status" value="1"/>
</dbReference>
<dbReference type="AlphaFoldDB" id="A0A6C0BCI7"/>
<organism evidence="3">
    <name type="scientific">viral metagenome</name>
    <dbReference type="NCBI Taxonomy" id="1070528"/>
    <lineage>
        <taxon>unclassified sequences</taxon>
        <taxon>metagenomes</taxon>
        <taxon>organismal metagenomes</taxon>
    </lineage>
</organism>
<name>A0A6C0BCI7_9ZZZZ</name>
<dbReference type="InterPro" id="IPR013766">
    <property type="entry name" value="Thioredoxin_domain"/>
</dbReference>
<sequence>MAKVKKTVDVRSKKDVPAFEQTIIEGPITVVLVYADWCGHCTKFKKNIWEPLNKMHGRKLNMVSVHHDMLEKTSQANAKIRGYPSVLVVGKDGKAASYNDEEGNVTNAAPNTTDLDAMKTLVTTDPEEVMNDEEPQELNFSPKATKLREKMNEELLAPDIKKDMKETMVGGTLFQTLSKLAEGITGIKRKTRRASKRRSSRKTRQARH</sequence>
<protein>
    <recommendedName>
        <fullName evidence="2">Thioredoxin domain-containing protein</fullName>
    </recommendedName>
</protein>
<dbReference type="Pfam" id="PF00085">
    <property type="entry name" value="Thioredoxin"/>
    <property type="match status" value="1"/>
</dbReference>
<feature type="domain" description="Thioredoxin" evidence="2">
    <location>
        <begin position="10"/>
        <end position="120"/>
    </location>
</feature>
<dbReference type="InterPro" id="IPR036249">
    <property type="entry name" value="Thioredoxin-like_sf"/>
</dbReference>
<evidence type="ECO:0000259" key="2">
    <source>
        <dbReference type="PROSITE" id="PS51352"/>
    </source>
</evidence>
<evidence type="ECO:0000256" key="1">
    <source>
        <dbReference type="SAM" id="MobiDB-lite"/>
    </source>
</evidence>
<reference evidence="3" key="1">
    <citation type="journal article" date="2020" name="Nature">
        <title>Giant virus diversity and host interactions through global metagenomics.</title>
        <authorList>
            <person name="Schulz F."/>
            <person name="Roux S."/>
            <person name="Paez-Espino D."/>
            <person name="Jungbluth S."/>
            <person name="Walsh D.A."/>
            <person name="Denef V.J."/>
            <person name="McMahon K.D."/>
            <person name="Konstantinidis K.T."/>
            <person name="Eloe-Fadrosh E.A."/>
            <person name="Kyrpides N.C."/>
            <person name="Woyke T."/>
        </authorList>
    </citation>
    <scope>NUCLEOTIDE SEQUENCE</scope>
    <source>
        <strain evidence="3">GVMAG-M-3300010158-60</strain>
    </source>
</reference>
<proteinExistence type="predicted"/>
<dbReference type="InterPro" id="IPR017937">
    <property type="entry name" value="Thioredoxin_CS"/>
</dbReference>
<dbReference type="PROSITE" id="PS51352">
    <property type="entry name" value="THIOREDOXIN_2"/>
    <property type="match status" value="1"/>
</dbReference>
<dbReference type="EMBL" id="MN739107">
    <property type="protein sequence ID" value="QHS89198.1"/>
    <property type="molecule type" value="Genomic_DNA"/>
</dbReference>
<evidence type="ECO:0000313" key="3">
    <source>
        <dbReference type="EMBL" id="QHS89198.1"/>
    </source>
</evidence>
<dbReference type="Gene3D" id="3.40.30.10">
    <property type="entry name" value="Glutaredoxin"/>
    <property type="match status" value="1"/>
</dbReference>
<dbReference type="SUPFAM" id="SSF52833">
    <property type="entry name" value="Thioredoxin-like"/>
    <property type="match status" value="1"/>
</dbReference>